<evidence type="ECO:0000313" key="7">
    <source>
        <dbReference type="Proteomes" id="UP000270296"/>
    </source>
</evidence>
<dbReference type="PANTHER" id="PTHR10605:SF65">
    <property type="entry name" value="GH20068P"/>
    <property type="match status" value="1"/>
</dbReference>
<feature type="disulfide bond" evidence="4">
    <location>
        <begin position="176"/>
        <end position="186"/>
    </location>
</feature>
<name>A0A183IT33_9BILA</name>
<gene>
    <name evidence="6" type="ORF">SBAD_LOCUS6780</name>
</gene>
<dbReference type="PANTHER" id="PTHR10605">
    <property type="entry name" value="HEPARAN SULFATE SULFOTRANSFERASE"/>
    <property type="match status" value="1"/>
</dbReference>
<keyword evidence="2" id="KW-0325">Glycoprotein</keyword>
<dbReference type="InterPro" id="IPR000863">
    <property type="entry name" value="Sulfotransferase_dom"/>
</dbReference>
<evidence type="ECO:0000256" key="4">
    <source>
        <dbReference type="PIRSR" id="PIRSR637359-3"/>
    </source>
</evidence>
<proteinExistence type="predicted"/>
<accession>A0A183IT33</accession>
<feature type="binding site" evidence="3">
    <location>
        <position position="66"/>
    </location>
    <ligand>
        <name>3'-phosphoadenylyl sulfate</name>
        <dbReference type="ChEBI" id="CHEBI:58339"/>
    </ligand>
</feature>
<evidence type="ECO:0000256" key="3">
    <source>
        <dbReference type="PIRSR" id="PIRSR637359-2"/>
    </source>
</evidence>
<organism evidence="8">
    <name type="scientific">Soboliphyme baturini</name>
    <dbReference type="NCBI Taxonomy" id="241478"/>
    <lineage>
        <taxon>Eukaryota</taxon>
        <taxon>Metazoa</taxon>
        <taxon>Ecdysozoa</taxon>
        <taxon>Nematoda</taxon>
        <taxon>Enoplea</taxon>
        <taxon>Dorylaimia</taxon>
        <taxon>Dioctophymatida</taxon>
        <taxon>Dioctophymatoidea</taxon>
        <taxon>Soboliphymatidae</taxon>
        <taxon>Soboliphyme</taxon>
    </lineage>
</organism>
<dbReference type="EMBL" id="UZAM01010040">
    <property type="protein sequence ID" value="VDP10807.1"/>
    <property type="molecule type" value="Genomic_DNA"/>
</dbReference>
<dbReference type="GO" id="GO:0008467">
    <property type="term" value="F:[heparan sulfate]-glucosamine 3-sulfotransferase activity"/>
    <property type="evidence" value="ECO:0007669"/>
    <property type="project" value="TreeGrafter"/>
</dbReference>
<evidence type="ECO:0000256" key="1">
    <source>
        <dbReference type="ARBA" id="ARBA00022679"/>
    </source>
</evidence>
<dbReference type="WBParaSite" id="SBAD_0000704301-mRNA-1">
    <property type="protein sequence ID" value="SBAD_0000704301-mRNA-1"/>
    <property type="gene ID" value="SBAD_0000704301"/>
</dbReference>
<evidence type="ECO:0000256" key="2">
    <source>
        <dbReference type="ARBA" id="ARBA00023180"/>
    </source>
</evidence>
<keyword evidence="1" id="KW-0808">Transferase</keyword>
<feature type="binding site" evidence="3">
    <location>
        <position position="74"/>
    </location>
    <ligand>
        <name>3'-phosphoadenylyl sulfate</name>
        <dbReference type="ChEBI" id="CHEBI:58339"/>
    </ligand>
</feature>
<evidence type="ECO:0000259" key="5">
    <source>
        <dbReference type="Pfam" id="PF00685"/>
    </source>
</evidence>
<dbReference type="Proteomes" id="UP000270296">
    <property type="component" value="Unassembled WGS sequence"/>
</dbReference>
<keyword evidence="7" id="KW-1185">Reference proteome</keyword>
<dbReference type="Gene3D" id="3.40.50.300">
    <property type="entry name" value="P-loop containing nucleotide triphosphate hydrolases"/>
    <property type="match status" value="1"/>
</dbReference>
<feature type="domain" description="Sulfotransferase" evidence="5">
    <location>
        <begin position="4"/>
        <end position="179"/>
    </location>
</feature>
<evidence type="ECO:0000313" key="8">
    <source>
        <dbReference type="WBParaSite" id="SBAD_0000704301-mRNA-1"/>
    </source>
</evidence>
<keyword evidence="4" id="KW-1015">Disulfide bond</keyword>
<dbReference type="OrthoDB" id="411451at2759"/>
<reference evidence="8" key="1">
    <citation type="submission" date="2016-06" db="UniProtKB">
        <authorList>
            <consortium name="WormBaseParasite"/>
        </authorList>
    </citation>
    <scope>IDENTIFICATION</scope>
</reference>
<dbReference type="InterPro" id="IPR037359">
    <property type="entry name" value="NST/OST"/>
</dbReference>
<feature type="binding site" evidence="3">
    <location>
        <begin position="191"/>
        <end position="195"/>
    </location>
    <ligand>
        <name>3'-phosphoadenylyl sulfate</name>
        <dbReference type="ChEBI" id="CHEBI:58339"/>
    </ligand>
</feature>
<protein>
    <submittedName>
        <fullName evidence="8">Sulfotransfer_1 domain-containing protein</fullName>
    </submittedName>
</protein>
<dbReference type="Pfam" id="PF00685">
    <property type="entry name" value="Sulfotransfer_1"/>
    <property type="match status" value="1"/>
</dbReference>
<evidence type="ECO:0000313" key="6">
    <source>
        <dbReference type="EMBL" id="VDP10807.1"/>
    </source>
</evidence>
<dbReference type="AlphaFoldDB" id="A0A183IT33"/>
<dbReference type="SUPFAM" id="SSF52540">
    <property type="entry name" value="P-loop containing nucleoside triphosphate hydrolases"/>
    <property type="match status" value="1"/>
</dbReference>
<sequence>MAPQEIHFFNQKRIYDRGFEWYESQMPVSSPAQLVIEKTPGYLVSPDAPARVQTYNPHMKLLLIVRNPVTRTISDYTQVHYSKLTKGKPHEPFQVAILDANGRINPTYKPIRNSLYADHLQRWLRYFSLDNLHIVDGDVLIKDPIVELTKVETFLGLEHAISADSFYYNVSKGFYCYRHPVDGPMCLGSSKGRQHVDVLPNVRQKLRHFFAPYNERFFRIVNRTFDW</sequence>
<feature type="binding site" evidence="3">
    <location>
        <position position="175"/>
    </location>
    <ligand>
        <name>3'-phosphoadenylyl sulfate</name>
        <dbReference type="ChEBI" id="CHEBI:58339"/>
    </ligand>
</feature>
<dbReference type="InterPro" id="IPR027417">
    <property type="entry name" value="P-loop_NTPase"/>
</dbReference>
<reference evidence="6 7" key="2">
    <citation type="submission" date="2018-11" db="EMBL/GenBank/DDBJ databases">
        <authorList>
            <consortium name="Pathogen Informatics"/>
        </authorList>
    </citation>
    <scope>NUCLEOTIDE SEQUENCE [LARGE SCALE GENOMIC DNA]</scope>
</reference>